<keyword evidence="1" id="KW-0863">Zinc-finger</keyword>
<dbReference type="InterPro" id="IPR036236">
    <property type="entry name" value="Znf_C2H2_sf"/>
</dbReference>
<dbReference type="Gene3D" id="3.30.160.60">
    <property type="entry name" value="Classic Zinc Finger"/>
    <property type="match status" value="1"/>
</dbReference>
<feature type="compositionally biased region" description="Polar residues" evidence="2">
    <location>
        <begin position="453"/>
        <end position="465"/>
    </location>
</feature>
<dbReference type="AlphaFoldDB" id="D5GM74"/>
<keyword evidence="1" id="KW-0862">Zinc</keyword>
<keyword evidence="5" id="KW-1185">Reference proteome</keyword>
<dbReference type="InterPro" id="IPR013087">
    <property type="entry name" value="Znf_C2H2_type"/>
</dbReference>
<dbReference type="PROSITE" id="PS50157">
    <property type="entry name" value="ZINC_FINGER_C2H2_2"/>
    <property type="match status" value="2"/>
</dbReference>
<feature type="region of interest" description="Disordered" evidence="2">
    <location>
        <begin position="249"/>
        <end position="374"/>
    </location>
</feature>
<feature type="compositionally biased region" description="Low complexity" evidence="2">
    <location>
        <begin position="296"/>
        <end position="309"/>
    </location>
</feature>
<feature type="compositionally biased region" description="Polar residues" evidence="2">
    <location>
        <begin position="101"/>
        <end position="111"/>
    </location>
</feature>
<feature type="compositionally biased region" description="Polar residues" evidence="2">
    <location>
        <begin position="59"/>
        <end position="86"/>
    </location>
</feature>
<dbReference type="Proteomes" id="UP000006911">
    <property type="component" value="Unassembled WGS sequence"/>
</dbReference>
<dbReference type="RefSeq" id="XP_002841426.1">
    <property type="nucleotide sequence ID" value="XM_002841380.1"/>
</dbReference>
<protein>
    <submittedName>
        <fullName evidence="4">(Perigord truffle) hypothetical protein</fullName>
    </submittedName>
</protein>
<reference evidence="4 5" key="1">
    <citation type="journal article" date="2010" name="Nature">
        <title>Perigord black truffle genome uncovers evolutionary origins and mechanisms of symbiosis.</title>
        <authorList>
            <person name="Martin F."/>
            <person name="Kohler A."/>
            <person name="Murat C."/>
            <person name="Balestrini R."/>
            <person name="Coutinho P.M."/>
            <person name="Jaillon O."/>
            <person name="Montanini B."/>
            <person name="Morin E."/>
            <person name="Noel B."/>
            <person name="Percudani R."/>
            <person name="Porcel B."/>
            <person name="Rubini A."/>
            <person name="Amicucci A."/>
            <person name="Amselem J."/>
            <person name="Anthouard V."/>
            <person name="Arcioni S."/>
            <person name="Artiguenave F."/>
            <person name="Aury J.M."/>
            <person name="Ballario P."/>
            <person name="Bolchi A."/>
            <person name="Brenna A."/>
            <person name="Brun A."/>
            <person name="Buee M."/>
            <person name="Cantarel B."/>
            <person name="Chevalier G."/>
            <person name="Couloux A."/>
            <person name="Da Silva C."/>
            <person name="Denoeud F."/>
            <person name="Duplessis S."/>
            <person name="Ghignone S."/>
            <person name="Hilselberger B."/>
            <person name="Iotti M."/>
            <person name="Marcais B."/>
            <person name="Mello A."/>
            <person name="Miranda M."/>
            <person name="Pacioni G."/>
            <person name="Quesneville H."/>
            <person name="Riccioni C."/>
            <person name="Ruotolo R."/>
            <person name="Splivallo R."/>
            <person name="Stocchi V."/>
            <person name="Tisserant E."/>
            <person name="Viscomi A.R."/>
            <person name="Zambonelli A."/>
            <person name="Zampieri E."/>
            <person name="Henrissat B."/>
            <person name="Lebrun M.H."/>
            <person name="Paolocci F."/>
            <person name="Bonfante P."/>
            <person name="Ottonello S."/>
            <person name="Wincker P."/>
        </authorList>
    </citation>
    <scope>NUCLEOTIDE SEQUENCE [LARGE SCALE GENOMIC DNA]</scope>
    <source>
        <strain evidence="4 5">Mel28</strain>
    </source>
</reference>
<feature type="domain" description="C2H2-type" evidence="3">
    <location>
        <begin position="138"/>
        <end position="172"/>
    </location>
</feature>
<dbReference type="HOGENOM" id="CLU_555725_0_0_1"/>
<dbReference type="InParanoid" id="D5GM74"/>
<dbReference type="EMBL" id="FN430352">
    <property type="protein sequence ID" value="CAZ85617.1"/>
    <property type="molecule type" value="Genomic_DNA"/>
</dbReference>
<evidence type="ECO:0000259" key="3">
    <source>
        <dbReference type="PROSITE" id="PS50157"/>
    </source>
</evidence>
<feature type="region of interest" description="Disordered" evidence="2">
    <location>
        <begin position="194"/>
        <end position="213"/>
    </location>
</feature>
<feature type="compositionally biased region" description="Basic and acidic residues" evidence="2">
    <location>
        <begin position="480"/>
        <end position="491"/>
    </location>
</feature>
<evidence type="ECO:0000313" key="4">
    <source>
        <dbReference type="EMBL" id="CAZ85617.1"/>
    </source>
</evidence>
<evidence type="ECO:0000313" key="5">
    <source>
        <dbReference type="Proteomes" id="UP000006911"/>
    </source>
</evidence>
<name>D5GM74_TUBMM</name>
<proteinExistence type="predicted"/>
<accession>D5GM74</accession>
<dbReference type="SUPFAM" id="SSF57667">
    <property type="entry name" value="beta-beta-alpha zinc fingers"/>
    <property type="match status" value="1"/>
</dbReference>
<organism evidence="4 5">
    <name type="scientific">Tuber melanosporum (strain Mel28)</name>
    <name type="common">Perigord black truffle</name>
    <dbReference type="NCBI Taxonomy" id="656061"/>
    <lineage>
        <taxon>Eukaryota</taxon>
        <taxon>Fungi</taxon>
        <taxon>Dikarya</taxon>
        <taxon>Ascomycota</taxon>
        <taxon>Pezizomycotina</taxon>
        <taxon>Pezizomycetes</taxon>
        <taxon>Pezizales</taxon>
        <taxon>Tuberaceae</taxon>
        <taxon>Tuber</taxon>
    </lineage>
</organism>
<sequence length="491" mass="53744">MSAYSSGSIHSHGYESGDSPPPSAREWEHSDRENSSWSIPSLAPRGTSAGATSPSSAGNFTETSSNREGFSETAGSNGSSPYSGASEQDDSGAAAEPEARSISQGHPTSNRPRPFSRKSKAGNQHTVTPSAAGPHGGFICSFKTGGSTCGRSFKLPSDMRAHLIEKHMSFSPFQCETCKRVYTRKSLYTRHLKGVDQTSSQQTRGHSRQCPNRAMEADDAFYYRKETYAALWAIQTTQEQVEKAVNTIETHNGMLPSRRRRTQNQNETEPPETRPPIHGSTPPFGTHPQVSSQIFTPQQSPPYTQSYPSGLPRSDYFSHRVPSAFPTPTETGATARRSPLAGPAPYQSPAPYQGPQEAPMIPPGDGRGYINTDAGQPLYGPTSIYAREYMAQLEQSDNIDPNVLQHVTTAPHRTAWEAPRQDYPAWPATRTGGHRQQVLYSNQGFKQDDYHYQSGTRNDESQPNVFNPAAIPRNVSTPDQFHERNPKTGGA</sequence>
<dbReference type="KEGG" id="tml:GSTUM_00010555001"/>
<feature type="region of interest" description="Disordered" evidence="2">
    <location>
        <begin position="1"/>
        <end position="135"/>
    </location>
</feature>
<feature type="compositionally biased region" description="Basic and acidic residues" evidence="2">
    <location>
        <begin position="25"/>
        <end position="34"/>
    </location>
</feature>
<dbReference type="GeneID" id="9187401"/>
<dbReference type="Pfam" id="PF00096">
    <property type="entry name" value="zf-C2H2"/>
    <property type="match status" value="1"/>
</dbReference>
<dbReference type="GO" id="GO:0008270">
    <property type="term" value="F:zinc ion binding"/>
    <property type="evidence" value="ECO:0007669"/>
    <property type="project" value="UniProtKB-KW"/>
</dbReference>
<keyword evidence="1" id="KW-0479">Metal-binding</keyword>
<gene>
    <name evidence="4" type="ORF">GSTUM_00010555001</name>
</gene>
<evidence type="ECO:0000256" key="2">
    <source>
        <dbReference type="SAM" id="MobiDB-lite"/>
    </source>
</evidence>
<evidence type="ECO:0000256" key="1">
    <source>
        <dbReference type="PROSITE-ProRule" id="PRU00042"/>
    </source>
</evidence>
<feature type="region of interest" description="Disordered" evidence="2">
    <location>
        <begin position="443"/>
        <end position="491"/>
    </location>
</feature>
<feature type="domain" description="C2H2-type" evidence="3">
    <location>
        <begin position="173"/>
        <end position="202"/>
    </location>
</feature>
<feature type="compositionally biased region" description="Low complexity" evidence="2">
    <location>
        <begin position="46"/>
        <end position="58"/>
    </location>
</feature>